<dbReference type="Pfam" id="PF07859">
    <property type="entry name" value="Abhydrolase_3"/>
    <property type="match status" value="1"/>
</dbReference>
<keyword evidence="1" id="KW-0378">Hydrolase</keyword>
<dbReference type="EnsemblFungi" id="FOXG_17567T0">
    <property type="protein sequence ID" value="FOXG_17567P0"/>
    <property type="gene ID" value="FOXG_17567"/>
</dbReference>
<gene>
    <name evidence="3" type="primary">28958315</name>
</gene>
<dbReference type="PANTHER" id="PTHR48081">
    <property type="entry name" value="AB HYDROLASE SUPERFAMILY PROTEIN C4A8.06C"/>
    <property type="match status" value="1"/>
</dbReference>
<organism evidence="3 4">
    <name type="scientific">Fusarium oxysporum (strain Fo5176)</name>
    <name type="common">Fusarium vascular wilt</name>
    <dbReference type="NCBI Taxonomy" id="660025"/>
    <lineage>
        <taxon>Eukaryota</taxon>
        <taxon>Fungi</taxon>
        <taxon>Dikarya</taxon>
        <taxon>Ascomycota</taxon>
        <taxon>Pezizomycotina</taxon>
        <taxon>Sordariomycetes</taxon>
        <taxon>Hypocreomycetidae</taxon>
        <taxon>Hypocreales</taxon>
        <taxon>Nectriaceae</taxon>
        <taxon>Fusarium</taxon>
        <taxon>Fusarium oxysporum species complex</taxon>
    </lineage>
</organism>
<dbReference type="VEuPathDB" id="FungiDB:FOXG_17567"/>
<dbReference type="InterPro" id="IPR050300">
    <property type="entry name" value="GDXG_lipolytic_enzyme"/>
</dbReference>
<evidence type="ECO:0000313" key="3">
    <source>
        <dbReference type="EnsemblFungi" id="FOXG_17567P0"/>
    </source>
</evidence>
<dbReference type="Gene3D" id="3.40.50.1820">
    <property type="entry name" value="alpha/beta hydrolase"/>
    <property type="match status" value="1"/>
</dbReference>
<accession>A0A0C4DJB7</accession>
<dbReference type="InterPro" id="IPR029058">
    <property type="entry name" value="AB_hydrolase_fold"/>
</dbReference>
<dbReference type="InterPro" id="IPR013094">
    <property type="entry name" value="AB_hydrolase_3"/>
</dbReference>
<protein>
    <recommendedName>
        <fullName evidence="2">Alpha/beta hydrolase fold-3 domain-containing protein</fullName>
    </recommendedName>
</protein>
<dbReference type="PANTHER" id="PTHR48081:SF8">
    <property type="entry name" value="ALPHA_BETA HYDROLASE FOLD-3 DOMAIN-CONTAINING PROTEIN-RELATED"/>
    <property type="match status" value="1"/>
</dbReference>
<reference evidence="4" key="1">
    <citation type="journal article" date="2012" name="Mol. Plant Microbe Interact.">
        <title>A highly conserved effector in Fusarium oxysporum is required for full virulence on Arabidopsis.</title>
        <authorList>
            <person name="Thatcher L.F."/>
            <person name="Gardiner D.M."/>
            <person name="Kazan K."/>
            <person name="Manners J."/>
        </authorList>
    </citation>
    <scope>NUCLEOTIDE SEQUENCE [LARGE SCALE GENOMIC DNA]</scope>
    <source>
        <strain evidence="4">Fo5176</strain>
    </source>
</reference>
<sequence>MVLGDRFLGLNPFTLFIKECDAVIVTVEYRLAPEHKGMTLVEDCYTALLWVEEHLEEFYLDPQRLMIAGASAGGGLAAGTVLLSRDRGGPRLWGQMLMCPMLDDRNITVSAAQFERERAAYCTDQNRKAWACVLGDQVGKDGVSIYVAPDRATDLSRLPPTFVDVGGAEPFRDEAMAYALRLSQCGVLTDIHLWGGGCHGFEGIAPTAASSKAAAQAKSDWVHRVLGH</sequence>
<dbReference type="AlphaFoldDB" id="A0A0C4DJB7"/>
<dbReference type="STRING" id="426428.A0A0C4DJB7"/>
<dbReference type="Proteomes" id="UP000002489">
    <property type="component" value="Unassembled WGS sequence"/>
</dbReference>
<dbReference type="GO" id="GO:0016787">
    <property type="term" value="F:hydrolase activity"/>
    <property type="evidence" value="ECO:0007669"/>
    <property type="project" value="UniProtKB-KW"/>
</dbReference>
<feature type="domain" description="Alpha/beta hydrolase fold-3" evidence="2">
    <location>
        <begin position="16"/>
        <end position="201"/>
    </location>
</feature>
<dbReference type="SUPFAM" id="SSF53474">
    <property type="entry name" value="alpha/beta-Hydrolases"/>
    <property type="match status" value="1"/>
</dbReference>
<evidence type="ECO:0000259" key="2">
    <source>
        <dbReference type="Pfam" id="PF07859"/>
    </source>
</evidence>
<name>A0A0C4DJB7_FUSOF</name>
<reference evidence="3" key="2">
    <citation type="submission" date="2025-08" db="UniProtKB">
        <authorList>
            <consortium name="EnsemblFungi"/>
        </authorList>
    </citation>
    <scope>IDENTIFICATION</scope>
    <source>
        <strain evidence="3">4287 / CBS 123668 / FGSC 9935 / NRRL 34936</strain>
    </source>
</reference>
<evidence type="ECO:0000256" key="1">
    <source>
        <dbReference type="ARBA" id="ARBA00022801"/>
    </source>
</evidence>
<evidence type="ECO:0000313" key="4">
    <source>
        <dbReference type="Proteomes" id="UP000002489"/>
    </source>
</evidence>
<proteinExistence type="predicted"/>